<protein>
    <submittedName>
        <fullName evidence="1">Uncharacterized protein</fullName>
    </submittedName>
</protein>
<dbReference type="RefSeq" id="WP_058529144.1">
    <property type="nucleotide sequence ID" value="NZ_CAAAHZ010000016.1"/>
</dbReference>
<dbReference type="AlphaFoldDB" id="A0A0W0VML8"/>
<dbReference type="STRING" id="45068.Llon_1131"/>
<dbReference type="PATRIC" id="fig|45068.5.peg.1216"/>
<proteinExistence type="predicted"/>
<sequence length="333" mass="38397">MPVDIKGNHKEVCLFESYLAKFFLENSHYFEDLFKKIFPAIDTLLDSNKENQSFKRRFFLCESQVFSEHKSAGDYSKIKTSKSLIIYDTFLKFFCETVLKNNEDYYLPLLKSSNVKQSLPFTLFGQSPKTVDSLEKYIREDIIFKPSERGAVETEDGDDFVSSKLGILLPEDTPFELRNYFDEHFCAQMSYRANEKSHVAKWLRNHFLPIISGTSGSAETVFSQLSKVVKLSQEEAARLFLALTASTVALGHHSFFEVMLVADKVGLKLEEKPTLLEFYLQCIPEDIQQSLEFQKFIKSDTGGELIKKFTFELKNSEKMNISERQGCSILEFH</sequence>
<keyword evidence="2" id="KW-1185">Reference proteome</keyword>
<organism evidence="1 2">
    <name type="scientific">Legionella londiniensis</name>
    <dbReference type="NCBI Taxonomy" id="45068"/>
    <lineage>
        <taxon>Bacteria</taxon>
        <taxon>Pseudomonadati</taxon>
        <taxon>Pseudomonadota</taxon>
        <taxon>Gammaproteobacteria</taxon>
        <taxon>Legionellales</taxon>
        <taxon>Legionellaceae</taxon>
        <taxon>Legionella</taxon>
    </lineage>
</organism>
<evidence type="ECO:0000313" key="2">
    <source>
        <dbReference type="Proteomes" id="UP000054997"/>
    </source>
</evidence>
<comment type="caution">
    <text evidence="1">The sequence shown here is derived from an EMBL/GenBank/DDBJ whole genome shotgun (WGS) entry which is preliminary data.</text>
</comment>
<dbReference type="OrthoDB" id="5635210at2"/>
<reference evidence="1 2" key="1">
    <citation type="submission" date="2015-11" db="EMBL/GenBank/DDBJ databases">
        <title>Genomic analysis of 38 Legionella species identifies large and diverse effector repertoires.</title>
        <authorList>
            <person name="Burstein D."/>
            <person name="Amaro F."/>
            <person name="Zusman T."/>
            <person name="Lifshitz Z."/>
            <person name="Cohen O."/>
            <person name="Gilbert J.A."/>
            <person name="Pupko T."/>
            <person name="Shuman H.A."/>
            <person name="Segal G."/>
        </authorList>
    </citation>
    <scope>NUCLEOTIDE SEQUENCE [LARGE SCALE GENOMIC DNA]</scope>
    <source>
        <strain evidence="1 2">ATCC 49505</strain>
    </source>
</reference>
<evidence type="ECO:0000313" key="1">
    <source>
        <dbReference type="EMBL" id="KTD21033.1"/>
    </source>
</evidence>
<gene>
    <name evidence="1" type="ORF">Llon_1131</name>
</gene>
<dbReference type="EMBL" id="LNYK01000016">
    <property type="protein sequence ID" value="KTD21033.1"/>
    <property type="molecule type" value="Genomic_DNA"/>
</dbReference>
<dbReference type="Proteomes" id="UP000054997">
    <property type="component" value="Unassembled WGS sequence"/>
</dbReference>
<accession>A0A0W0VML8</accession>
<name>A0A0W0VML8_9GAMM</name>